<keyword evidence="3" id="KW-1185">Reference proteome</keyword>
<feature type="transmembrane region" description="Helical" evidence="1">
    <location>
        <begin position="172"/>
        <end position="193"/>
    </location>
</feature>
<feature type="transmembrane region" description="Helical" evidence="1">
    <location>
        <begin position="145"/>
        <end position="166"/>
    </location>
</feature>
<feature type="transmembrane region" description="Helical" evidence="1">
    <location>
        <begin position="12"/>
        <end position="31"/>
    </location>
</feature>
<feature type="transmembrane region" description="Helical" evidence="1">
    <location>
        <begin position="376"/>
        <end position="396"/>
    </location>
</feature>
<keyword evidence="1" id="KW-0812">Transmembrane</keyword>
<feature type="transmembrane region" description="Helical" evidence="1">
    <location>
        <begin position="108"/>
        <end position="133"/>
    </location>
</feature>
<feature type="transmembrane region" description="Helical" evidence="1">
    <location>
        <begin position="84"/>
        <end position="102"/>
    </location>
</feature>
<feature type="transmembrane region" description="Helical" evidence="1">
    <location>
        <begin position="261"/>
        <end position="278"/>
    </location>
</feature>
<keyword evidence="1" id="KW-1133">Transmembrane helix</keyword>
<dbReference type="SUPFAM" id="SSF103473">
    <property type="entry name" value="MFS general substrate transporter"/>
    <property type="match status" value="1"/>
</dbReference>
<feature type="transmembrane region" description="Helical" evidence="1">
    <location>
        <begin position="314"/>
        <end position="333"/>
    </location>
</feature>
<dbReference type="PANTHER" id="PTHR23523">
    <property type="match status" value="1"/>
</dbReference>
<name>A0ABV9YLN4_9PSEU</name>
<feature type="transmembrane region" description="Helical" evidence="1">
    <location>
        <begin position="51"/>
        <end position="72"/>
    </location>
</feature>
<gene>
    <name evidence="2" type="ORF">ACFPBZ_14920</name>
</gene>
<keyword evidence="1" id="KW-0472">Membrane</keyword>
<sequence>MTTQPETDRRRPYVPGSGGPLLVAAIVLVALNLRGPLVAVSPVVDAIRADLGVSAGVAGLLTSLPVLAFALASPPASWLIGRLGPERALLVGLAVLGAGTLLRSSDGVAGALVGTALIGVGITFGNIVVPVVIGRDFPHRSGALLGVYTAVMNIGSMITLSITVPIADGVGWRYALLTWLVVALAAAVVWRLATGRRRGDPALPDEAPEPARAPWTRPVGWLLLFAFAGQSFSFYGLTAWLPEVLGDLRGLPPATAGAASSLFQVVAVAGALVTPLVARRTSLRLAFVPVAAGFLALPGGLLLAPALWPLWCSLAGAAQGGGFTVVFSAVLAASRNSTENRRLGAFVQGGGYLLGALGPFAVGALHEAVDPPAWDLPLAVVFGALLVLAVSGWTAIGQLRTGR</sequence>
<dbReference type="PANTHER" id="PTHR23523:SF2">
    <property type="entry name" value="2-NITROIMIDAZOLE TRANSPORTER"/>
    <property type="match status" value="1"/>
</dbReference>
<organism evidence="2 3">
    <name type="scientific">Actinomycetospora atypica</name>
    <dbReference type="NCBI Taxonomy" id="1290095"/>
    <lineage>
        <taxon>Bacteria</taxon>
        <taxon>Bacillati</taxon>
        <taxon>Actinomycetota</taxon>
        <taxon>Actinomycetes</taxon>
        <taxon>Pseudonocardiales</taxon>
        <taxon>Pseudonocardiaceae</taxon>
        <taxon>Actinomycetospora</taxon>
    </lineage>
</organism>
<dbReference type="Proteomes" id="UP001595947">
    <property type="component" value="Unassembled WGS sequence"/>
</dbReference>
<protein>
    <submittedName>
        <fullName evidence="2">CynX/NimT family MFS transporter</fullName>
    </submittedName>
</protein>
<evidence type="ECO:0000313" key="3">
    <source>
        <dbReference type="Proteomes" id="UP001595947"/>
    </source>
</evidence>
<dbReference type="InterPro" id="IPR011701">
    <property type="entry name" value="MFS"/>
</dbReference>
<evidence type="ECO:0000256" key="1">
    <source>
        <dbReference type="SAM" id="Phobius"/>
    </source>
</evidence>
<accession>A0ABV9YLN4</accession>
<dbReference type="EMBL" id="JBHSIV010000014">
    <property type="protein sequence ID" value="MFC5063511.1"/>
    <property type="molecule type" value="Genomic_DNA"/>
</dbReference>
<feature type="transmembrane region" description="Helical" evidence="1">
    <location>
        <begin position="221"/>
        <end position="241"/>
    </location>
</feature>
<dbReference type="RefSeq" id="WP_378036857.1">
    <property type="nucleotide sequence ID" value="NZ_JBHSIV010000014.1"/>
</dbReference>
<proteinExistence type="predicted"/>
<feature type="transmembrane region" description="Helical" evidence="1">
    <location>
        <begin position="285"/>
        <end position="308"/>
    </location>
</feature>
<dbReference type="InterPro" id="IPR036259">
    <property type="entry name" value="MFS_trans_sf"/>
</dbReference>
<feature type="transmembrane region" description="Helical" evidence="1">
    <location>
        <begin position="345"/>
        <end position="364"/>
    </location>
</feature>
<dbReference type="Pfam" id="PF07690">
    <property type="entry name" value="MFS_1"/>
    <property type="match status" value="1"/>
</dbReference>
<evidence type="ECO:0000313" key="2">
    <source>
        <dbReference type="EMBL" id="MFC5063511.1"/>
    </source>
</evidence>
<dbReference type="Gene3D" id="1.20.1250.20">
    <property type="entry name" value="MFS general substrate transporter like domains"/>
    <property type="match status" value="2"/>
</dbReference>
<dbReference type="InterPro" id="IPR052524">
    <property type="entry name" value="MFS_Cyanate_Porter"/>
</dbReference>
<reference evidence="3" key="1">
    <citation type="journal article" date="2019" name="Int. J. Syst. Evol. Microbiol.">
        <title>The Global Catalogue of Microorganisms (GCM) 10K type strain sequencing project: providing services to taxonomists for standard genome sequencing and annotation.</title>
        <authorList>
            <consortium name="The Broad Institute Genomics Platform"/>
            <consortium name="The Broad Institute Genome Sequencing Center for Infectious Disease"/>
            <person name="Wu L."/>
            <person name="Ma J."/>
        </authorList>
    </citation>
    <scope>NUCLEOTIDE SEQUENCE [LARGE SCALE GENOMIC DNA]</scope>
    <source>
        <strain evidence="3">CGMCC 4.7093</strain>
    </source>
</reference>
<comment type="caution">
    <text evidence="2">The sequence shown here is derived from an EMBL/GenBank/DDBJ whole genome shotgun (WGS) entry which is preliminary data.</text>
</comment>